<dbReference type="SUPFAM" id="SSF51306">
    <property type="entry name" value="LexA/Signal peptidase"/>
    <property type="match status" value="2"/>
</dbReference>
<dbReference type="PANTHER" id="PTHR46041">
    <property type="entry name" value="MITOCHONDRIAL INNER MEMBRANE PROTEASE SUBUNIT 2"/>
    <property type="match status" value="1"/>
</dbReference>
<accession>B8CFQ4</accession>
<dbReference type="AlphaFoldDB" id="B8CFQ4"/>
<dbReference type="PaxDb" id="35128-Thaps11842"/>
<proteinExistence type="predicted"/>
<dbReference type="GeneID" id="7442862"/>
<reference evidence="9 10" key="2">
    <citation type="journal article" date="2008" name="Nature">
        <title>The Phaeodactylum genome reveals the evolutionary history of diatom genomes.</title>
        <authorList>
            <person name="Bowler C."/>
            <person name="Allen A.E."/>
            <person name="Badger J.H."/>
            <person name="Grimwood J."/>
            <person name="Jabbari K."/>
            <person name="Kuo A."/>
            <person name="Maheswari U."/>
            <person name="Martens C."/>
            <person name="Maumus F."/>
            <person name="Otillar R.P."/>
            <person name="Rayko E."/>
            <person name="Salamov A."/>
            <person name="Vandepoele K."/>
            <person name="Beszteri B."/>
            <person name="Gruber A."/>
            <person name="Heijde M."/>
            <person name="Katinka M."/>
            <person name="Mock T."/>
            <person name="Valentin K."/>
            <person name="Verret F."/>
            <person name="Berges J.A."/>
            <person name="Brownlee C."/>
            <person name="Cadoret J.P."/>
            <person name="Chiovitti A."/>
            <person name="Choi C.J."/>
            <person name="Coesel S."/>
            <person name="De Martino A."/>
            <person name="Detter J.C."/>
            <person name="Durkin C."/>
            <person name="Falciatore A."/>
            <person name="Fournet J."/>
            <person name="Haruta M."/>
            <person name="Huysman M.J."/>
            <person name="Jenkins B.D."/>
            <person name="Jiroutova K."/>
            <person name="Jorgensen R.E."/>
            <person name="Joubert Y."/>
            <person name="Kaplan A."/>
            <person name="Kroger N."/>
            <person name="Kroth P.G."/>
            <person name="La Roche J."/>
            <person name="Lindquist E."/>
            <person name="Lommer M."/>
            <person name="Martin-Jezequel V."/>
            <person name="Lopez P.J."/>
            <person name="Lucas S."/>
            <person name="Mangogna M."/>
            <person name="McGinnis K."/>
            <person name="Medlin L.K."/>
            <person name="Montsant A."/>
            <person name="Oudot-Le Secq M.P."/>
            <person name="Napoli C."/>
            <person name="Obornik M."/>
            <person name="Parker M.S."/>
            <person name="Petit J.L."/>
            <person name="Porcel B.M."/>
            <person name="Poulsen N."/>
            <person name="Robison M."/>
            <person name="Rychlewski L."/>
            <person name="Rynearson T.A."/>
            <person name="Schmutz J."/>
            <person name="Shapiro H."/>
            <person name="Siaut M."/>
            <person name="Stanley M."/>
            <person name="Sussman M.R."/>
            <person name="Taylor A.R."/>
            <person name="Vardi A."/>
            <person name="von Dassow P."/>
            <person name="Vyverman W."/>
            <person name="Willis A."/>
            <person name="Wyrwicz L.S."/>
            <person name="Rokhsar D.S."/>
            <person name="Weissenbach J."/>
            <person name="Armbrust E.V."/>
            <person name="Green B.R."/>
            <person name="Van de Peer Y."/>
            <person name="Grigoriev I.V."/>
        </authorList>
    </citation>
    <scope>NUCLEOTIDE SEQUENCE [LARGE SCALE GENOMIC DNA]</scope>
    <source>
        <strain evidence="9 10">CCMP1335</strain>
    </source>
</reference>
<dbReference type="RefSeq" id="XP_002294889.1">
    <property type="nucleotide sequence ID" value="XM_002294853.1"/>
</dbReference>
<evidence type="ECO:0000256" key="3">
    <source>
        <dbReference type="ARBA" id="ARBA00022692"/>
    </source>
</evidence>
<name>B8CFQ4_THAPS</name>
<sequence>MNASSSSHLLWNFTAIAATLPTALYVRDNLFSLYRVQGSSMEPNLTDGDVLLVRKADIYPRRQWEQWSSPATSYEEEVANQNAIRVMANDANSGRPIGDELVGNTFLHPPMIHQLGSVVVFRAPDARRYPSSEYRVKRVIGLGGQIVRASDSIHRVERVPPFALWVEGDNHGVDATTANDTAKSTGGGNDAQTTTYKSIDSRSYGPISKNLLIGVAELVVWPPTRWGSVPCIYSPDPQSWWE</sequence>
<dbReference type="STRING" id="35128.B8CFQ4"/>
<keyword evidence="2" id="KW-0645">Protease</keyword>
<dbReference type="OMA" id="IRVMAND"/>
<keyword evidence="6" id="KW-0472">Membrane</keyword>
<evidence type="ECO:0000256" key="1">
    <source>
        <dbReference type="ARBA" id="ARBA00004167"/>
    </source>
</evidence>
<evidence type="ECO:0000256" key="6">
    <source>
        <dbReference type="ARBA" id="ARBA00023136"/>
    </source>
</evidence>
<dbReference type="InterPro" id="IPR037730">
    <property type="entry name" value="IMP2"/>
</dbReference>
<keyword evidence="5" id="KW-1133">Transmembrane helix</keyword>
<dbReference type="Proteomes" id="UP000001449">
    <property type="component" value="Chromosome 22"/>
</dbReference>
<evidence type="ECO:0000256" key="5">
    <source>
        <dbReference type="ARBA" id="ARBA00022989"/>
    </source>
</evidence>
<gene>
    <name evidence="9" type="ORF">THAPSDRAFT_11842</name>
</gene>
<dbReference type="HOGENOM" id="CLU_1149206_0_0_1"/>
<feature type="domain" description="Peptidase S26" evidence="8">
    <location>
        <begin position="15"/>
        <end position="221"/>
    </location>
</feature>
<keyword evidence="7" id="KW-0732">Signal</keyword>
<dbReference type="CDD" id="cd06530">
    <property type="entry name" value="S26_SPase_I"/>
    <property type="match status" value="1"/>
</dbReference>
<dbReference type="KEGG" id="tps:THAPSDRAFT_11842"/>
<evidence type="ECO:0000256" key="7">
    <source>
        <dbReference type="SAM" id="SignalP"/>
    </source>
</evidence>
<dbReference type="GO" id="GO:0004252">
    <property type="term" value="F:serine-type endopeptidase activity"/>
    <property type="evidence" value="ECO:0007669"/>
    <property type="project" value="InterPro"/>
</dbReference>
<evidence type="ECO:0000256" key="2">
    <source>
        <dbReference type="ARBA" id="ARBA00022670"/>
    </source>
</evidence>
<dbReference type="GO" id="GO:0004175">
    <property type="term" value="F:endopeptidase activity"/>
    <property type="evidence" value="ECO:0000318"/>
    <property type="project" value="GO_Central"/>
</dbReference>
<organism evidence="9 10">
    <name type="scientific">Thalassiosira pseudonana</name>
    <name type="common">Marine diatom</name>
    <name type="synonym">Cyclotella nana</name>
    <dbReference type="NCBI Taxonomy" id="35128"/>
    <lineage>
        <taxon>Eukaryota</taxon>
        <taxon>Sar</taxon>
        <taxon>Stramenopiles</taxon>
        <taxon>Ochrophyta</taxon>
        <taxon>Bacillariophyta</taxon>
        <taxon>Coscinodiscophyceae</taxon>
        <taxon>Thalassiosirophycidae</taxon>
        <taxon>Thalassiosirales</taxon>
        <taxon>Thalassiosiraceae</taxon>
        <taxon>Thalassiosira</taxon>
    </lineage>
</organism>
<dbReference type="InterPro" id="IPR019533">
    <property type="entry name" value="Peptidase_S26"/>
</dbReference>
<dbReference type="GO" id="GO:0006465">
    <property type="term" value="P:signal peptide processing"/>
    <property type="evidence" value="ECO:0007669"/>
    <property type="project" value="InterPro"/>
</dbReference>
<evidence type="ECO:0000313" key="10">
    <source>
        <dbReference type="Proteomes" id="UP000001449"/>
    </source>
</evidence>
<reference evidence="9 10" key="1">
    <citation type="journal article" date="2004" name="Science">
        <title>The genome of the diatom Thalassiosira pseudonana: ecology, evolution, and metabolism.</title>
        <authorList>
            <person name="Armbrust E.V."/>
            <person name="Berges J.A."/>
            <person name="Bowler C."/>
            <person name="Green B.R."/>
            <person name="Martinez D."/>
            <person name="Putnam N.H."/>
            <person name="Zhou S."/>
            <person name="Allen A.E."/>
            <person name="Apt K.E."/>
            <person name="Bechner M."/>
            <person name="Brzezinski M.A."/>
            <person name="Chaal B.K."/>
            <person name="Chiovitti A."/>
            <person name="Davis A.K."/>
            <person name="Demarest M.S."/>
            <person name="Detter J.C."/>
            <person name="Glavina T."/>
            <person name="Goodstein D."/>
            <person name="Hadi M.Z."/>
            <person name="Hellsten U."/>
            <person name="Hildebrand M."/>
            <person name="Jenkins B.D."/>
            <person name="Jurka J."/>
            <person name="Kapitonov V.V."/>
            <person name="Kroger N."/>
            <person name="Lau W.W."/>
            <person name="Lane T.W."/>
            <person name="Larimer F.W."/>
            <person name="Lippmeier J.C."/>
            <person name="Lucas S."/>
            <person name="Medina M."/>
            <person name="Montsant A."/>
            <person name="Obornik M."/>
            <person name="Parker M.S."/>
            <person name="Palenik B."/>
            <person name="Pazour G.J."/>
            <person name="Richardson P.M."/>
            <person name="Rynearson T.A."/>
            <person name="Saito M.A."/>
            <person name="Schwartz D.C."/>
            <person name="Thamatrakoln K."/>
            <person name="Valentin K."/>
            <person name="Vardi A."/>
            <person name="Wilkerson F.P."/>
            <person name="Rokhsar D.S."/>
        </authorList>
    </citation>
    <scope>NUCLEOTIDE SEQUENCE [LARGE SCALE GENOMIC DNA]</scope>
    <source>
        <strain evidence="9 10">CCMP1335</strain>
    </source>
</reference>
<keyword evidence="3" id="KW-0812">Transmembrane</keyword>
<dbReference type="Gene3D" id="2.10.109.10">
    <property type="entry name" value="Umud Fragment, subunit A"/>
    <property type="match status" value="1"/>
</dbReference>
<protein>
    <recommendedName>
        <fullName evidence="8">Peptidase S26 domain-containing protein</fullName>
    </recommendedName>
</protein>
<dbReference type="eggNOG" id="KOG1568">
    <property type="taxonomic scope" value="Eukaryota"/>
</dbReference>
<feature type="signal peptide" evidence="7">
    <location>
        <begin position="1"/>
        <end position="18"/>
    </location>
</feature>
<dbReference type="InterPro" id="IPR036286">
    <property type="entry name" value="LexA/Signal_pep-like_sf"/>
</dbReference>
<evidence type="ECO:0000313" key="9">
    <source>
        <dbReference type="EMBL" id="EED87669.1"/>
    </source>
</evidence>
<dbReference type="PANTHER" id="PTHR46041:SF2">
    <property type="entry name" value="MITOCHONDRIAL INNER MEMBRANE PROTEASE SUBUNIT 2"/>
    <property type="match status" value="1"/>
</dbReference>
<dbReference type="EMBL" id="CM000653">
    <property type="protein sequence ID" value="EED87669.1"/>
    <property type="molecule type" value="Genomic_DNA"/>
</dbReference>
<dbReference type="GO" id="GO:0042720">
    <property type="term" value="C:mitochondrial inner membrane peptidase complex"/>
    <property type="evidence" value="ECO:0000318"/>
    <property type="project" value="GO_Central"/>
</dbReference>
<evidence type="ECO:0000259" key="8">
    <source>
        <dbReference type="Pfam" id="PF10502"/>
    </source>
</evidence>
<keyword evidence="10" id="KW-1185">Reference proteome</keyword>
<dbReference type="Pfam" id="PF10502">
    <property type="entry name" value="Peptidase_S26"/>
    <property type="match status" value="1"/>
</dbReference>
<dbReference type="GO" id="GO:0006627">
    <property type="term" value="P:protein processing involved in protein targeting to mitochondrion"/>
    <property type="evidence" value="ECO:0000318"/>
    <property type="project" value="GO_Central"/>
</dbReference>
<keyword evidence="4" id="KW-0378">Hydrolase</keyword>
<feature type="chain" id="PRO_5002866569" description="Peptidase S26 domain-containing protein" evidence="7">
    <location>
        <begin position="19"/>
        <end position="242"/>
    </location>
</feature>
<comment type="subcellular location">
    <subcellularLocation>
        <location evidence="1">Membrane</location>
        <topology evidence="1">Single-pass membrane protein</topology>
    </subcellularLocation>
</comment>
<dbReference type="InParanoid" id="B8CFQ4"/>
<evidence type="ECO:0000256" key="4">
    <source>
        <dbReference type="ARBA" id="ARBA00022801"/>
    </source>
</evidence>